<keyword evidence="3" id="KW-1185">Reference proteome</keyword>
<proteinExistence type="predicted"/>
<name>A0ABQ8FG63_9FUNG</name>
<protein>
    <recommendedName>
        <fullName evidence="4">HAT C-terminal dimerisation domain-containing protein</fullName>
    </recommendedName>
</protein>
<organism evidence="2 3">
    <name type="scientific">Batrachochytrium salamandrivorans</name>
    <dbReference type="NCBI Taxonomy" id="1357716"/>
    <lineage>
        <taxon>Eukaryota</taxon>
        <taxon>Fungi</taxon>
        <taxon>Fungi incertae sedis</taxon>
        <taxon>Chytridiomycota</taxon>
        <taxon>Chytridiomycota incertae sedis</taxon>
        <taxon>Chytridiomycetes</taxon>
        <taxon>Rhizophydiales</taxon>
        <taxon>Rhizophydiales incertae sedis</taxon>
        <taxon>Batrachochytrium</taxon>
    </lineage>
</organism>
<gene>
    <name evidence="2" type="ORF">BASA50_004689</name>
    <name evidence="1" type="ORF">BASA50_006597</name>
</gene>
<evidence type="ECO:0000313" key="3">
    <source>
        <dbReference type="Proteomes" id="UP001648503"/>
    </source>
</evidence>
<sequence length="268" mass="30327">MNAIVYEANIVFQELQGMATLISQQRVRLKELVDTYTLMSQMEGPLREEQLQNTDPFVSSTKGSFRVTHAHVRSYMDDLGRWVLVTMDAMEESPRNHLVSCIGTVFVHLADGIFSIVAERDSSNDVGEELPAVLPHHLVASDMRTLVRQLDVHNPCLKRCFSNEKIQMIDNNYAEFIRAIRMEPELKAALNAMTNTAISFEDAWSVVGSRFCMLKEFCGGLATVFPNTATVESDFSRLGLEKNEYRKSLTDFSLEGVLHSKQYTDLFS</sequence>
<dbReference type="EMBL" id="JAFCIX010000335">
    <property type="protein sequence ID" value="KAH6594349.1"/>
    <property type="molecule type" value="Genomic_DNA"/>
</dbReference>
<evidence type="ECO:0008006" key="4">
    <source>
        <dbReference type="Google" id="ProtNLM"/>
    </source>
</evidence>
<comment type="caution">
    <text evidence="2">The sequence shown here is derived from an EMBL/GenBank/DDBJ whole genome shotgun (WGS) entry which is preliminary data.</text>
</comment>
<dbReference type="PANTHER" id="PTHR37067">
    <property type="entry name" value="PX DOMAIN-CONTAINING PROTEIN"/>
    <property type="match status" value="1"/>
</dbReference>
<reference evidence="2 3" key="1">
    <citation type="submission" date="2021-02" db="EMBL/GenBank/DDBJ databases">
        <title>Variation within the Batrachochytrium salamandrivorans European outbreak.</title>
        <authorList>
            <person name="Kelly M."/>
            <person name="Pasmans F."/>
            <person name="Shea T.P."/>
            <person name="Munoz J.F."/>
            <person name="Carranza S."/>
            <person name="Cuomo C.A."/>
            <person name="Martel A."/>
        </authorList>
    </citation>
    <scope>NUCLEOTIDE SEQUENCE [LARGE SCALE GENOMIC DNA]</scope>
    <source>
        <strain evidence="2 3">AMFP18/2</strain>
    </source>
</reference>
<evidence type="ECO:0000313" key="2">
    <source>
        <dbReference type="EMBL" id="KAH6597086.1"/>
    </source>
</evidence>
<accession>A0ABQ8FG63</accession>
<evidence type="ECO:0000313" key="1">
    <source>
        <dbReference type="EMBL" id="KAH6594349.1"/>
    </source>
</evidence>
<dbReference type="Proteomes" id="UP001648503">
    <property type="component" value="Unassembled WGS sequence"/>
</dbReference>
<dbReference type="PANTHER" id="PTHR37067:SF3">
    <property type="entry name" value="PX DOMAIN-CONTAINING PROTEIN"/>
    <property type="match status" value="1"/>
</dbReference>
<dbReference type="EMBL" id="JAFCIX010000162">
    <property type="protein sequence ID" value="KAH6597086.1"/>
    <property type="molecule type" value="Genomic_DNA"/>
</dbReference>